<dbReference type="PANTHER" id="PTHR38454:SF1">
    <property type="entry name" value="INTEGRAL MEMBRANE PROTEIN"/>
    <property type="match status" value="1"/>
</dbReference>
<protein>
    <recommendedName>
        <fullName evidence="4">Integral membrane protein</fullName>
    </recommendedName>
</protein>
<keyword evidence="1" id="KW-0472">Membrane</keyword>
<accession>A0A0R2B8L7</accession>
<name>A0A0R2B8L7_9LACO</name>
<dbReference type="Pfam" id="PF09586">
    <property type="entry name" value="YfhO"/>
    <property type="match status" value="1"/>
</dbReference>
<organism evidence="2 3">
    <name type="scientific">Lacticaseibacillus brantae DSM 23927</name>
    <dbReference type="NCBI Taxonomy" id="1423727"/>
    <lineage>
        <taxon>Bacteria</taxon>
        <taxon>Bacillati</taxon>
        <taxon>Bacillota</taxon>
        <taxon>Bacilli</taxon>
        <taxon>Lactobacillales</taxon>
        <taxon>Lactobacillaceae</taxon>
        <taxon>Lacticaseibacillus</taxon>
    </lineage>
</organism>
<feature type="transmembrane region" description="Helical" evidence="1">
    <location>
        <begin position="840"/>
        <end position="861"/>
    </location>
</feature>
<dbReference type="InterPro" id="IPR018580">
    <property type="entry name" value="Uncharacterised_YfhO"/>
</dbReference>
<feature type="transmembrane region" description="Helical" evidence="1">
    <location>
        <begin position="293"/>
        <end position="311"/>
    </location>
</feature>
<feature type="transmembrane region" description="Helical" evidence="1">
    <location>
        <begin position="229"/>
        <end position="249"/>
    </location>
</feature>
<feature type="transmembrane region" description="Helical" evidence="1">
    <location>
        <begin position="106"/>
        <end position="127"/>
    </location>
</feature>
<evidence type="ECO:0000313" key="3">
    <source>
        <dbReference type="Proteomes" id="UP000051672"/>
    </source>
</evidence>
<feature type="transmembrane region" description="Helical" evidence="1">
    <location>
        <begin position="380"/>
        <end position="399"/>
    </location>
</feature>
<feature type="transmembrane region" description="Helical" evidence="1">
    <location>
        <begin position="155"/>
        <end position="171"/>
    </location>
</feature>
<feature type="transmembrane region" description="Helical" evidence="1">
    <location>
        <begin position="350"/>
        <end position="368"/>
    </location>
</feature>
<feature type="transmembrane region" description="Helical" evidence="1">
    <location>
        <begin position="7"/>
        <end position="28"/>
    </location>
</feature>
<evidence type="ECO:0000313" key="2">
    <source>
        <dbReference type="EMBL" id="KRM72843.1"/>
    </source>
</evidence>
<dbReference type="PATRIC" id="fig|1423727.3.peg.558"/>
<dbReference type="AlphaFoldDB" id="A0A0R2B8L7"/>
<comment type="caution">
    <text evidence="2">The sequence shown here is derived from an EMBL/GenBank/DDBJ whole genome shotgun (WGS) entry which is preliminary data.</text>
</comment>
<gene>
    <name evidence="2" type="ORF">FC34_GL000555</name>
</gene>
<feature type="transmembrane region" description="Helical" evidence="1">
    <location>
        <begin position="79"/>
        <end position="97"/>
    </location>
</feature>
<keyword evidence="3" id="KW-1185">Reference proteome</keyword>
<proteinExistence type="predicted"/>
<keyword evidence="1" id="KW-0812">Transmembrane</keyword>
<keyword evidence="1" id="KW-1133">Transmembrane helix</keyword>
<reference evidence="2 3" key="1">
    <citation type="journal article" date="2015" name="Genome Announc.">
        <title>Expanding the biotechnology potential of lactobacilli through comparative genomics of 213 strains and associated genera.</title>
        <authorList>
            <person name="Sun Z."/>
            <person name="Harris H.M."/>
            <person name="McCann A."/>
            <person name="Guo C."/>
            <person name="Argimon S."/>
            <person name="Zhang W."/>
            <person name="Yang X."/>
            <person name="Jeffery I.B."/>
            <person name="Cooney J.C."/>
            <person name="Kagawa T.F."/>
            <person name="Liu W."/>
            <person name="Song Y."/>
            <person name="Salvetti E."/>
            <person name="Wrobel A."/>
            <person name="Rasinkangas P."/>
            <person name="Parkhill J."/>
            <person name="Rea M.C."/>
            <person name="O'Sullivan O."/>
            <person name="Ritari J."/>
            <person name="Douillard F.P."/>
            <person name="Paul Ross R."/>
            <person name="Yang R."/>
            <person name="Briner A.E."/>
            <person name="Felis G.E."/>
            <person name="de Vos W.M."/>
            <person name="Barrangou R."/>
            <person name="Klaenhammer T.R."/>
            <person name="Caufield P.W."/>
            <person name="Cui Y."/>
            <person name="Zhang H."/>
            <person name="O'Toole P.W."/>
        </authorList>
    </citation>
    <scope>NUCLEOTIDE SEQUENCE [LARGE SCALE GENOMIC DNA]</scope>
    <source>
        <strain evidence="2 3">DSM 23927</strain>
    </source>
</reference>
<feature type="transmembrane region" description="Helical" evidence="1">
    <location>
        <begin position="183"/>
        <end position="209"/>
    </location>
</feature>
<evidence type="ECO:0008006" key="4">
    <source>
        <dbReference type="Google" id="ProtNLM"/>
    </source>
</evidence>
<evidence type="ECO:0000256" key="1">
    <source>
        <dbReference type="SAM" id="Phobius"/>
    </source>
</evidence>
<dbReference type="EMBL" id="AYZQ01000001">
    <property type="protein sequence ID" value="KRM72843.1"/>
    <property type="molecule type" value="Genomic_DNA"/>
</dbReference>
<dbReference type="Proteomes" id="UP000051672">
    <property type="component" value="Unassembled WGS sequence"/>
</dbReference>
<dbReference type="STRING" id="1423727.FC34_GL000555"/>
<dbReference type="RefSeq" id="WP_057893854.1">
    <property type="nucleotide sequence ID" value="NZ_AYZQ01000001.1"/>
</dbReference>
<dbReference type="PANTHER" id="PTHR38454">
    <property type="entry name" value="INTEGRAL MEMBRANE PROTEIN-RELATED"/>
    <property type="match status" value="1"/>
</dbReference>
<feature type="transmembrane region" description="Helical" evidence="1">
    <location>
        <begin position="438"/>
        <end position="456"/>
    </location>
</feature>
<feature type="transmembrane region" description="Helical" evidence="1">
    <location>
        <begin position="411"/>
        <end position="431"/>
    </location>
</feature>
<feature type="transmembrane region" description="Helical" evidence="1">
    <location>
        <begin position="320"/>
        <end position="338"/>
    </location>
</feature>
<feature type="transmembrane region" description="Helical" evidence="1">
    <location>
        <begin position="133"/>
        <end position="150"/>
    </location>
</feature>
<sequence>MHTRRTQWPWFGAAFLLPIVIMASYFAARGVFPFGNQSILTVDLGQQYIDFYSYFRQTILGHPDQFLYSFNKALGGDMLGVWTYYLMSPFNLVLVLFPKGMLDSGIVVLTLLKYGAASLTMAIYLRHHHVQKWWLLLFGLAYALSGWMLANQLNIMWLDGAILLPLVALGIDRLPNRFPGQYMLWLTVALIVNYYMGYMICLFVIGYFFYASVRDWQSWRAFVRRGVKFVGASLVAAGISAWLLLPTFFQLTQSKGTYTVKTIHWQLEYAPAKIFGKLITGSFNFDQMPSGQPNIFVGSVVLLLALVYFLAKRIRWQEKLAAGLWSAFLIFSMMFEPLDLLWHGMQFPVWYPYRFSFVVTFWLILLAARGLQFLPDGLSTVQMLVLLVATVSLGLYVGLNLDNFSYLDTPQLIITLSFMGLTLIMLTLYNAQSHLGPRLFALVGMIELATNAVLTLNQLSYVSHSDYHTYTESLRQAVNELPNDSSFYRVGKTVLRTKNDAMQIGYNGTDQFNSMFEPAVPAFYGEIGQPAGDGFVAYTDGTLITDALLDLKYFIDRTPQLQSGLSGAFLPSVSARPDFNDYERIGKTSNLALYENPYALGIGFMASANILKTNLFADAPLANQEQILADLTGRAYQPLFSRVTTTTSTKGVKKQTNGTTITYTKDPLTKTASITLHFTATTSDPYYLTIGRAFTDNAASITLNGQAVPVYDTFRDTVALNVTPSALNKSQSLTITLNNSSLDFRDVALYRLDRAQTVSDLNSLRQQPLKVTQTNSRSLTGTVTVAKSHQVLMTTIPAAPGWHVTVDGKPHNTKTALGLFQTIALTPGKHVIHFSYWPPYLNLGLMISVTSLTITGLWWLFSPKPGRHFKRHKR</sequence>